<protein>
    <submittedName>
        <fullName evidence="1">Uncharacterized protein</fullName>
    </submittedName>
</protein>
<name>A0AC60QWB5_IXOPE</name>
<proteinExistence type="predicted"/>
<sequence length="216" mass="23941">MVHHVKVCTPCALEFSSAHVLGAKKNRYGCEILKAYAIKDAPRSISSASLSPSERELTFLGPELATLAATSVLVGAVPSHVFNRQENMEDSDGAPYLPPVCSLLVPRLLQSMLDGKEEEPLDADLGRVLGPEFDVNEKLIRGWRKQRDKLFACSRRRHAFHGPITGRHDALEKELRLHKEEKSTKGLQVSCDDIQTKARELARQDGIGRSTFKASK</sequence>
<organism evidence="1 2">
    <name type="scientific">Ixodes persulcatus</name>
    <name type="common">Taiga tick</name>
    <dbReference type="NCBI Taxonomy" id="34615"/>
    <lineage>
        <taxon>Eukaryota</taxon>
        <taxon>Metazoa</taxon>
        <taxon>Ecdysozoa</taxon>
        <taxon>Arthropoda</taxon>
        <taxon>Chelicerata</taxon>
        <taxon>Arachnida</taxon>
        <taxon>Acari</taxon>
        <taxon>Parasitiformes</taxon>
        <taxon>Ixodida</taxon>
        <taxon>Ixodoidea</taxon>
        <taxon>Ixodidae</taxon>
        <taxon>Ixodinae</taxon>
        <taxon>Ixodes</taxon>
    </lineage>
</organism>
<accession>A0AC60QWB5</accession>
<dbReference type="EMBL" id="JABSTQ010002629">
    <property type="protein sequence ID" value="KAG0444003.1"/>
    <property type="molecule type" value="Genomic_DNA"/>
</dbReference>
<gene>
    <name evidence="1" type="ORF">HPB47_014292</name>
</gene>
<dbReference type="Proteomes" id="UP000805193">
    <property type="component" value="Unassembled WGS sequence"/>
</dbReference>
<keyword evidence="2" id="KW-1185">Reference proteome</keyword>
<comment type="caution">
    <text evidence="1">The sequence shown here is derived from an EMBL/GenBank/DDBJ whole genome shotgun (WGS) entry which is preliminary data.</text>
</comment>
<evidence type="ECO:0000313" key="1">
    <source>
        <dbReference type="EMBL" id="KAG0444003.1"/>
    </source>
</evidence>
<evidence type="ECO:0000313" key="2">
    <source>
        <dbReference type="Proteomes" id="UP000805193"/>
    </source>
</evidence>
<reference evidence="1 2" key="1">
    <citation type="journal article" date="2020" name="Cell">
        <title>Large-Scale Comparative Analyses of Tick Genomes Elucidate Their Genetic Diversity and Vector Capacities.</title>
        <authorList>
            <consortium name="Tick Genome and Microbiome Consortium (TIGMIC)"/>
            <person name="Jia N."/>
            <person name="Wang J."/>
            <person name="Shi W."/>
            <person name="Du L."/>
            <person name="Sun Y."/>
            <person name="Zhan W."/>
            <person name="Jiang J.F."/>
            <person name="Wang Q."/>
            <person name="Zhang B."/>
            <person name="Ji P."/>
            <person name="Bell-Sakyi L."/>
            <person name="Cui X.M."/>
            <person name="Yuan T.T."/>
            <person name="Jiang B.G."/>
            <person name="Yang W.F."/>
            <person name="Lam T.T."/>
            <person name="Chang Q.C."/>
            <person name="Ding S.J."/>
            <person name="Wang X.J."/>
            <person name="Zhu J.G."/>
            <person name="Ruan X.D."/>
            <person name="Zhao L."/>
            <person name="Wei J.T."/>
            <person name="Ye R.Z."/>
            <person name="Que T.C."/>
            <person name="Du C.H."/>
            <person name="Zhou Y.H."/>
            <person name="Cheng J.X."/>
            <person name="Dai P.F."/>
            <person name="Guo W.B."/>
            <person name="Han X.H."/>
            <person name="Huang E.J."/>
            <person name="Li L.F."/>
            <person name="Wei W."/>
            <person name="Gao Y.C."/>
            <person name="Liu J.Z."/>
            <person name="Shao H.Z."/>
            <person name="Wang X."/>
            <person name="Wang C.C."/>
            <person name="Yang T.C."/>
            <person name="Huo Q.B."/>
            <person name="Li W."/>
            <person name="Chen H.Y."/>
            <person name="Chen S.E."/>
            <person name="Zhou L.G."/>
            <person name="Ni X.B."/>
            <person name="Tian J.H."/>
            <person name="Sheng Y."/>
            <person name="Liu T."/>
            <person name="Pan Y.S."/>
            <person name="Xia L.Y."/>
            <person name="Li J."/>
            <person name="Zhao F."/>
            <person name="Cao W.C."/>
        </authorList>
    </citation>
    <scope>NUCLEOTIDE SEQUENCE [LARGE SCALE GENOMIC DNA]</scope>
    <source>
        <strain evidence="1">Iper-2018</strain>
    </source>
</reference>